<protein>
    <submittedName>
        <fullName evidence="2">Recombinase family protein</fullName>
    </submittedName>
</protein>
<dbReference type="Pfam" id="PF07508">
    <property type="entry name" value="Recombinase"/>
    <property type="match status" value="1"/>
</dbReference>
<proteinExistence type="predicted"/>
<evidence type="ECO:0000313" key="3">
    <source>
        <dbReference type="Proteomes" id="UP000620327"/>
    </source>
</evidence>
<dbReference type="InterPro" id="IPR038109">
    <property type="entry name" value="DNA_bind_recomb_sf"/>
</dbReference>
<reference evidence="2" key="1">
    <citation type="submission" date="2020-08" db="EMBL/GenBank/DDBJ databases">
        <title>Genome public.</title>
        <authorList>
            <person name="Liu C."/>
            <person name="Sun Q."/>
        </authorList>
    </citation>
    <scope>NUCLEOTIDE SEQUENCE</scope>
    <source>
        <strain evidence="2">BX15</strain>
    </source>
</reference>
<sequence length="249" mass="28665">MGKRKQPFGYKMKLGEIVPQPQEAEAVRSIYLQYLAGASFKQLAEQLQTEDVPYDEDKSWNKNMVARILEDDRYIGEKEFPALIPTEQFHAAQERRKEMCPEYKQTPAQKELRKLCGSTVPDSVARKVLKILNQMVDDPQIIKIETSGVPTTEDIRRLQQELDTLLQTPPVDADTARQKALEVASLKLASVKTEEYESHRLRRIFGSQAKLWELDANLLRQSIRKITYDSKTVKVLLKNNQVLEECDDT</sequence>
<dbReference type="PROSITE" id="PS51737">
    <property type="entry name" value="RECOMBINASE_DNA_BIND"/>
    <property type="match status" value="1"/>
</dbReference>
<keyword evidence="3" id="KW-1185">Reference proteome</keyword>
<dbReference type="Proteomes" id="UP000620327">
    <property type="component" value="Unassembled WGS sequence"/>
</dbReference>
<dbReference type="GO" id="GO:0000150">
    <property type="term" value="F:DNA strand exchange activity"/>
    <property type="evidence" value="ECO:0007669"/>
    <property type="project" value="InterPro"/>
</dbReference>
<dbReference type="Gene3D" id="3.90.1750.20">
    <property type="entry name" value="Putative Large Serine Recombinase, Chain B, Domain 2"/>
    <property type="match status" value="1"/>
</dbReference>
<dbReference type="EMBL" id="JACOQI010000031">
    <property type="protein sequence ID" value="MBC5772099.1"/>
    <property type="molecule type" value="Genomic_DNA"/>
</dbReference>
<dbReference type="AlphaFoldDB" id="A0A923S8R8"/>
<dbReference type="RefSeq" id="WP_187016246.1">
    <property type="nucleotide sequence ID" value="NZ_JACOQI010000031.1"/>
</dbReference>
<name>A0A923S8R8_9FIRM</name>
<organism evidence="2 3">
    <name type="scientific">Dysosmobacter segnis</name>
    <dbReference type="NCBI Taxonomy" id="2763042"/>
    <lineage>
        <taxon>Bacteria</taxon>
        <taxon>Bacillati</taxon>
        <taxon>Bacillota</taxon>
        <taxon>Clostridia</taxon>
        <taxon>Eubacteriales</taxon>
        <taxon>Oscillospiraceae</taxon>
        <taxon>Dysosmobacter</taxon>
    </lineage>
</organism>
<evidence type="ECO:0000259" key="1">
    <source>
        <dbReference type="PROSITE" id="PS51737"/>
    </source>
</evidence>
<dbReference type="InterPro" id="IPR011109">
    <property type="entry name" value="DNA_bind_recombinase_dom"/>
</dbReference>
<accession>A0A923S8R8</accession>
<dbReference type="GO" id="GO:0003677">
    <property type="term" value="F:DNA binding"/>
    <property type="evidence" value="ECO:0007669"/>
    <property type="project" value="InterPro"/>
</dbReference>
<gene>
    <name evidence="2" type="ORF">H8Z83_17575</name>
</gene>
<feature type="domain" description="Recombinase" evidence="1">
    <location>
        <begin position="7"/>
        <end position="102"/>
    </location>
</feature>
<evidence type="ECO:0000313" key="2">
    <source>
        <dbReference type="EMBL" id="MBC5772099.1"/>
    </source>
</evidence>
<comment type="caution">
    <text evidence="2">The sequence shown here is derived from an EMBL/GenBank/DDBJ whole genome shotgun (WGS) entry which is preliminary data.</text>
</comment>